<dbReference type="EMBL" id="JAAALK010000283">
    <property type="protein sequence ID" value="KAG8072938.1"/>
    <property type="molecule type" value="Genomic_DNA"/>
</dbReference>
<dbReference type="Proteomes" id="UP000729402">
    <property type="component" value="Unassembled WGS sequence"/>
</dbReference>
<reference evidence="2" key="2">
    <citation type="submission" date="2021-02" db="EMBL/GenBank/DDBJ databases">
        <authorList>
            <person name="Kimball J.A."/>
            <person name="Haas M.W."/>
            <person name="Macchietto M."/>
            <person name="Kono T."/>
            <person name="Duquette J."/>
            <person name="Shao M."/>
        </authorList>
    </citation>
    <scope>NUCLEOTIDE SEQUENCE</scope>
    <source>
        <tissue evidence="2">Fresh leaf tissue</tissue>
    </source>
</reference>
<proteinExistence type="predicted"/>
<reference evidence="2" key="1">
    <citation type="journal article" date="2021" name="bioRxiv">
        <title>Whole Genome Assembly and Annotation of Northern Wild Rice, Zizania palustris L., Supports a Whole Genome Duplication in the Zizania Genus.</title>
        <authorList>
            <person name="Haas M."/>
            <person name="Kono T."/>
            <person name="Macchietto M."/>
            <person name="Millas R."/>
            <person name="McGilp L."/>
            <person name="Shao M."/>
            <person name="Duquette J."/>
            <person name="Hirsch C.N."/>
            <person name="Kimball J."/>
        </authorList>
    </citation>
    <scope>NUCLEOTIDE SEQUENCE</scope>
    <source>
        <tissue evidence="2">Fresh leaf tissue</tissue>
    </source>
</reference>
<feature type="region of interest" description="Disordered" evidence="1">
    <location>
        <begin position="101"/>
        <end position="120"/>
    </location>
</feature>
<accession>A0A8J5T366</accession>
<organism evidence="2 3">
    <name type="scientific">Zizania palustris</name>
    <name type="common">Northern wild rice</name>
    <dbReference type="NCBI Taxonomy" id="103762"/>
    <lineage>
        <taxon>Eukaryota</taxon>
        <taxon>Viridiplantae</taxon>
        <taxon>Streptophyta</taxon>
        <taxon>Embryophyta</taxon>
        <taxon>Tracheophyta</taxon>
        <taxon>Spermatophyta</taxon>
        <taxon>Magnoliopsida</taxon>
        <taxon>Liliopsida</taxon>
        <taxon>Poales</taxon>
        <taxon>Poaceae</taxon>
        <taxon>BOP clade</taxon>
        <taxon>Oryzoideae</taxon>
        <taxon>Oryzeae</taxon>
        <taxon>Zizaniinae</taxon>
        <taxon>Zizania</taxon>
    </lineage>
</organism>
<protein>
    <submittedName>
        <fullName evidence="2">Uncharacterized protein</fullName>
    </submittedName>
</protein>
<evidence type="ECO:0000313" key="2">
    <source>
        <dbReference type="EMBL" id="KAG8072938.1"/>
    </source>
</evidence>
<evidence type="ECO:0000313" key="3">
    <source>
        <dbReference type="Proteomes" id="UP000729402"/>
    </source>
</evidence>
<comment type="caution">
    <text evidence="2">The sequence shown here is derived from an EMBL/GenBank/DDBJ whole genome shotgun (WGS) entry which is preliminary data.</text>
</comment>
<dbReference type="AlphaFoldDB" id="A0A8J5T366"/>
<keyword evidence="3" id="KW-1185">Reference proteome</keyword>
<evidence type="ECO:0000256" key="1">
    <source>
        <dbReference type="SAM" id="MobiDB-lite"/>
    </source>
</evidence>
<gene>
    <name evidence="2" type="ORF">GUJ93_ZPchr0006g40804</name>
</gene>
<name>A0A8J5T366_ZIZPA</name>
<sequence length="143" mass="15740">MVAYPTALGRLCTHTPEDEDGSALKCPRTTSVSPVAEVYTLRDSPYEYGDHQLRRRRHGAAHLPHEERRQLATVLSSPLLRPPFSPLPTTFIWCPKFTTSAPGAGSTSTQPPTPPCKPASAVARVKPWKFLAVTQNSDELISY</sequence>